<proteinExistence type="predicted"/>
<dbReference type="EMBL" id="GBXM01087580">
    <property type="protein sequence ID" value="JAH20997.1"/>
    <property type="molecule type" value="Transcribed_RNA"/>
</dbReference>
<evidence type="ECO:0000313" key="1">
    <source>
        <dbReference type="EMBL" id="JAH20997.1"/>
    </source>
</evidence>
<organism evidence="1">
    <name type="scientific">Anguilla anguilla</name>
    <name type="common">European freshwater eel</name>
    <name type="synonym">Muraena anguilla</name>
    <dbReference type="NCBI Taxonomy" id="7936"/>
    <lineage>
        <taxon>Eukaryota</taxon>
        <taxon>Metazoa</taxon>
        <taxon>Chordata</taxon>
        <taxon>Craniata</taxon>
        <taxon>Vertebrata</taxon>
        <taxon>Euteleostomi</taxon>
        <taxon>Actinopterygii</taxon>
        <taxon>Neopterygii</taxon>
        <taxon>Teleostei</taxon>
        <taxon>Anguilliformes</taxon>
        <taxon>Anguillidae</taxon>
        <taxon>Anguilla</taxon>
    </lineage>
</organism>
<sequence>MVITFCIKGHAAFRPYERLRFLLDKLQLITKPDLFKKESTLLFQCSRCH</sequence>
<accession>A0A0E9QWZ8</accession>
<reference evidence="1" key="2">
    <citation type="journal article" date="2015" name="Fish Shellfish Immunol.">
        <title>Early steps in the European eel (Anguilla anguilla)-Vibrio vulnificus interaction in the gills: Role of the RtxA13 toxin.</title>
        <authorList>
            <person name="Callol A."/>
            <person name="Pajuelo D."/>
            <person name="Ebbesson L."/>
            <person name="Teles M."/>
            <person name="MacKenzie S."/>
            <person name="Amaro C."/>
        </authorList>
    </citation>
    <scope>NUCLEOTIDE SEQUENCE</scope>
</reference>
<protein>
    <submittedName>
        <fullName evidence="1">Uncharacterized protein</fullName>
    </submittedName>
</protein>
<dbReference type="AlphaFoldDB" id="A0A0E9QWZ8"/>
<name>A0A0E9QWZ8_ANGAN</name>
<reference evidence="1" key="1">
    <citation type="submission" date="2014-11" db="EMBL/GenBank/DDBJ databases">
        <authorList>
            <person name="Amaro Gonzalez C."/>
        </authorList>
    </citation>
    <scope>NUCLEOTIDE SEQUENCE</scope>
</reference>